<dbReference type="InterPro" id="IPR045584">
    <property type="entry name" value="Pilin-like"/>
</dbReference>
<dbReference type="GO" id="GO:0043683">
    <property type="term" value="P:type IV pilus assembly"/>
    <property type="evidence" value="ECO:0007669"/>
    <property type="project" value="InterPro"/>
</dbReference>
<dbReference type="GO" id="GO:0015628">
    <property type="term" value="P:protein secretion by the type II secretion system"/>
    <property type="evidence" value="ECO:0007669"/>
    <property type="project" value="InterPro"/>
</dbReference>
<organism evidence="2 3">
    <name type="scientific">Noviherbaspirillum humi</name>
    <dbReference type="NCBI Taxonomy" id="1688639"/>
    <lineage>
        <taxon>Bacteria</taxon>
        <taxon>Pseudomonadati</taxon>
        <taxon>Pseudomonadota</taxon>
        <taxon>Betaproteobacteria</taxon>
        <taxon>Burkholderiales</taxon>
        <taxon>Oxalobacteraceae</taxon>
        <taxon>Noviherbaspirillum</taxon>
    </lineage>
</organism>
<dbReference type="Pfam" id="PF16732">
    <property type="entry name" value="ComP_DUS"/>
    <property type="match status" value="1"/>
</dbReference>
<name>A0A239LIR9_9BURK</name>
<dbReference type="Pfam" id="PF07963">
    <property type="entry name" value="N_methyl"/>
    <property type="match status" value="1"/>
</dbReference>
<dbReference type="Proteomes" id="UP000198284">
    <property type="component" value="Unassembled WGS sequence"/>
</dbReference>
<gene>
    <name evidence="2" type="ORF">SAMN06265795_1235</name>
</gene>
<dbReference type="NCBIfam" id="TIGR02532">
    <property type="entry name" value="IV_pilin_GFxxxE"/>
    <property type="match status" value="1"/>
</dbReference>
<dbReference type="OrthoDB" id="8592370at2"/>
<dbReference type="EMBL" id="FZOT01000023">
    <property type="protein sequence ID" value="SNT29733.1"/>
    <property type="molecule type" value="Genomic_DNA"/>
</dbReference>
<evidence type="ECO:0000256" key="1">
    <source>
        <dbReference type="ARBA" id="ARBA00022481"/>
    </source>
</evidence>
<dbReference type="AlphaFoldDB" id="A0A239LIR9"/>
<accession>A0A239LIR9</accession>
<dbReference type="GO" id="GO:0015627">
    <property type="term" value="C:type II protein secretion system complex"/>
    <property type="evidence" value="ECO:0007669"/>
    <property type="project" value="InterPro"/>
</dbReference>
<keyword evidence="3" id="KW-1185">Reference proteome</keyword>
<dbReference type="InterPro" id="IPR031982">
    <property type="entry name" value="PilE-like"/>
</dbReference>
<evidence type="ECO:0000313" key="2">
    <source>
        <dbReference type="EMBL" id="SNT29733.1"/>
    </source>
</evidence>
<dbReference type="RefSeq" id="WP_089401456.1">
    <property type="nucleotide sequence ID" value="NZ_FZOT01000023.1"/>
</dbReference>
<dbReference type="SUPFAM" id="SSF54523">
    <property type="entry name" value="Pili subunits"/>
    <property type="match status" value="1"/>
</dbReference>
<sequence>MKNGFTLIELLVAIAIAAILAVVALPSYADYITRGRIVDGTATLSTMQVRMEQFFQDNRTYVGAPDCANNTTASQFFNFSCAAAPAVSASGYVLQAVGKGGMTGFTFTVNQANSRATAAVPSGWTTPTPNNCWVTRRGGQC</sequence>
<evidence type="ECO:0000313" key="3">
    <source>
        <dbReference type="Proteomes" id="UP000198284"/>
    </source>
</evidence>
<proteinExistence type="predicted"/>
<dbReference type="Gene3D" id="3.30.700.10">
    <property type="entry name" value="Glycoprotein, Type 4 Pilin"/>
    <property type="match status" value="1"/>
</dbReference>
<reference evidence="2 3" key="1">
    <citation type="submission" date="2017-06" db="EMBL/GenBank/DDBJ databases">
        <authorList>
            <person name="Kim H.J."/>
            <person name="Triplett B.A."/>
        </authorList>
    </citation>
    <scope>NUCLEOTIDE SEQUENCE [LARGE SCALE GENOMIC DNA]</scope>
    <source>
        <strain evidence="2 3">U15</strain>
    </source>
</reference>
<dbReference type="InterPro" id="IPR000983">
    <property type="entry name" value="Bac_GSPG_pilin"/>
</dbReference>
<dbReference type="InterPro" id="IPR012902">
    <property type="entry name" value="N_methyl_site"/>
</dbReference>
<protein>
    <submittedName>
        <fullName evidence="2">Type IV pilus assembly protein PilE</fullName>
    </submittedName>
</protein>
<keyword evidence="1" id="KW-0488">Methylation</keyword>
<dbReference type="PRINTS" id="PR00813">
    <property type="entry name" value="BCTERIALGSPG"/>
</dbReference>